<evidence type="ECO:0000313" key="3">
    <source>
        <dbReference type="EMBL" id="EXB68649.1"/>
    </source>
</evidence>
<dbReference type="Gene3D" id="3.30.1370.110">
    <property type="match status" value="1"/>
</dbReference>
<dbReference type="SUPFAM" id="SSF160443">
    <property type="entry name" value="SMR domain-like"/>
    <property type="match status" value="1"/>
</dbReference>
<keyword evidence="4" id="KW-1185">Reference proteome</keyword>
<sequence length="433" mass="48418">MSQATRERGGKSRSGGRGWAAFDREQRLKGHGLLESKLVEDPFPALAPSISKPNRSTSTGTSTSTSTSNDENNNIAAAVDEHIGMLQSTRLDHNISYMTMNANDQNKKHYHRRVGSSSSLAESAEEKLRSCDSGACKAVPADIPVSAMVEGFKDVPVEPEWEEDDVYLRHRKEALRTMRSASQHSKVATRAYLRGDHVSAHQHSLMAHHEWLAAQTLNVKAAKDILSIRNSQNDVWKLDLHGLHAAEAIQVLQHHLHNIETKLLCNRSVSPNSLKMEARIVRSNSLESFDCFDAQNLDKQHQASLKQRPTSLQVITGVGNHSRGKASLPAAVRGFLDENGYRFEELKPGVLMAHGRMSNVVMEIAWTKYGGRSNRTVNGDLSQKVWIRLIWRNAPKTSIGCLRSGCITRIERRILDFLEKAQKLHILLMDEFE</sequence>
<reference evidence="4" key="1">
    <citation type="submission" date="2013-01" db="EMBL/GenBank/DDBJ databases">
        <title>Draft Genome Sequence of a Mulberry Tree, Morus notabilis C.K. Schneid.</title>
        <authorList>
            <person name="He N."/>
            <person name="Zhao S."/>
        </authorList>
    </citation>
    <scope>NUCLEOTIDE SEQUENCE</scope>
</reference>
<proteinExistence type="predicted"/>
<feature type="region of interest" description="Disordered" evidence="1">
    <location>
        <begin position="45"/>
        <end position="72"/>
    </location>
</feature>
<gene>
    <name evidence="3" type="ORF">L484_024663</name>
</gene>
<evidence type="ECO:0000256" key="1">
    <source>
        <dbReference type="SAM" id="MobiDB-lite"/>
    </source>
</evidence>
<dbReference type="Pfam" id="PF08590">
    <property type="entry name" value="DUF1771"/>
    <property type="match status" value="1"/>
</dbReference>
<dbReference type="PANTHER" id="PTHR47812:SF2">
    <property type="entry name" value="SMR (SMALL MUTS RELATED) DOMAIN-CONTAINING PROTEIN"/>
    <property type="match status" value="1"/>
</dbReference>
<dbReference type="SMART" id="SM01162">
    <property type="entry name" value="DUF1771"/>
    <property type="match status" value="1"/>
</dbReference>
<dbReference type="eggNOG" id="KOG2401">
    <property type="taxonomic scope" value="Eukaryota"/>
</dbReference>
<dbReference type="Proteomes" id="UP000030645">
    <property type="component" value="Unassembled WGS sequence"/>
</dbReference>
<feature type="compositionally biased region" description="Low complexity" evidence="1">
    <location>
        <begin position="56"/>
        <end position="68"/>
    </location>
</feature>
<dbReference type="AlphaFoldDB" id="W9RT46"/>
<dbReference type="STRING" id="981085.W9RT46"/>
<dbReference type="EMBL" id="KE344580">
    <property type="protein sequence ID" value="EXB68649.1"/>
    <property type="molecule type" value="Genomic_DNA"/>
</dbReference>
<dbReference type="PANTHER" id="PTHR47812">
    <property type="entry name" value="SMR (SMALL MUTS RELATED) DOMAIN-CONTAINING PROTEIN"/>
    <property type="match status" value="1"/>
</dbReference>
<feature type="region of interest" description="Disordered" evidence="1">
    <location>
        <begin position="1"/>
        <end position="23"/>
    </location>
</feature>
<feature type="compositionally biased region" description="Basic and acidic residues" evidence="1">
    <location>
        <begin position="1"/>
        <end position="10"/>
    </location>
</feature>
<evidence type="ECO:0000313" key="4">
    <source>
        <dbReference type="Proteomes" id="UP000030645"/>
    </source>
</evidence>
<organism evidence="3 4">
    <name type="scientific">Morus notabilis</name>
    <dbReference type="NCBI Taxonomy" id="981085"/>
    <lineage>
        <taxon>Eukaryota</taxon>
        <taxon>Viridiplantae</taxon>
        <taxon>Streptophyta</taxon>
        <taxon>Embryophyta</taxon>
        <taxon>Tracheophyta</taxon>
        <taxon>Spermatophyta</taxon>
        <taxon>Magnoliopsida</taxon>
        <taxon>eudicotyledons</taxon>
        <taxon>Gunneridae</taxon>
        <taxon>Pentapetalae</taxon>
        <taxon>rosids</taxon>
        <taxon>fabids</taxon>
        <taxon>Rosales</taxon>
        <taxon>Moraceae</taxon>
        <taxon>Moreae</taxon>
        <taxon>Morus</taxon>
    </lineage>
</organism>
<name>W9RT46_9ROSA</name>
<dbReference type="InterPro" id="IPR013899">
    <property type="entry name" value="DUF1771"/>
</dbReference>
<feature type="domain" description="Smr" evidence="2">
    <location>
        <begin position="238"/>
        <end position="356"/>
    </location>
</feature>
<dbReference type="InterPro" id="IPR002625">
    <property type="entry name" value="Smr_dom"/>
</dbReference>
<dbReference type="SMART" id="SM00463">
    <property type="entry name" value="SMR"/>
    <property type="match status" value="1"/>
</dbReference>
<accession>W9RT46</accession>
<dbReference type="PROSITE" id="PS50828">
    <property type="entry name" value="SMR"/>
    <property type="match status" value="1"/>
</dbReference>
<dbReference type="InterPro" id="IPR036063">
    <property type="entry name" value="Smr_dom_sf"/>
</dbReference>
<protein>
    <recommendedName>
        <fullName evidence="2">Smr domain-containing protein</fullName>
    </recommendedName>
</protein>
<evidence type="ECO:0000259" key="2">
    <source>
        <dbReference type="PROSITE" id="PS50828"/>
    </source>
</evidence>